<reference evidence="3" key="1">
    <citation type="journal article" date="2018" name="Proc. Natl. Acad. Sci. U.S.A.">
        <title>Linking secondary metabolites to gene clusters through genome sequencing of six diverse Aspergillus species.</title>
        <authorList>
            <person name="Kaerboelling I."/>
            <person name="Vesth T.C."/>
            <person name="Frisvad J.C."/>
            <person name="Nybo J.L."/>
            <person name="Theobald S."/>
            <person name="Kuo A."/>
            <person name="Bowyer P."/>
            <person name="Matsuda Y."/>
            <person name="Mondo S."/>
            <person name="Lyhne E.K."/>
            <person name="Kogle M.E."/>
            <person name="Clum A."/>
            <person name="Lipzen A."/>
            <person name="Salamov A."/>
            <person name="Ngan C.Y."/>
            <person name="Daum C."/>
            <person name="Chiniquy J."/>
            <person name="Barry K."/>
            <person name="LaButti K."/>
            <person name="Haridas S."/>
            <person name="Simmons B.A."/>
            <person name="Magnuson J.K."/>
            <person name="Mortensen U.H."/>
            <person name="Larsen T.O."/>
            <person name="Grigoriev I.V."/>
            <person name="Baker S.E."/>
            <person name="Andersen M.R."/>
        </authorList>
    </citation>
    <scope>NUCLEOTIDE SEQUENCE [LARGE SCALE GENOMIC DNA]</scope>
    <source>
        <strain evidence="3">IBT 16806</strain>
    </source>
</reference>
<dbReference type="AlphaFoldDB" id="A0A2I1BUJ8"/>
<dbReference type="EMBL" id="MSZS01000011">
    <property type="protein sequence ID" value="PKX89036.1"/>
    <property type="molecule type" value="Genomic_DNA"/>
</dbReference>
<accession>A0A2I1BUJ8</accession>
<dbReference type="InterPro" id="IPR006076">
    <property type="entry name" value="FAD-dep_OxRdtase"/>
</dbReference>
<proteinExistence type="predicted"/>
<evidence type="ECO:0000259" key="1">
    <source>
        <dbReference type="Pfam" id="PF01266"/>
    </source>
</evidence>
<feature type="domain" description="FAD dependent oxidoreductase" evidence="1">
    <location>
        <begin position="83"/>
        <end position="423"/>
    </location>
</feature>
<evidence type="ECO:0000313" key="3">
    <source>
        <dbReference type="Proteomes" id="UP000234474"/>
    </source>
</evidence>
<dbReference type="RefSeq" id="XP_024677631.1">
    <property type="nucleotide sequence ID" value="XM_024828502.1"/>
</dbReference>
<name>A0A2I1BUJ8_ASPN1</name>
<dbReference type="Pfam" id="PF01266">
    <property type="entry name" value="DAO"/>
    <property type="match status" value="1"/>
</dbReference>
<dbReference type="InterPro" id="IPR036188">
    <property type="entry name" value="FAD/NAD-bd_sf"/>
</dbReference>
<dbReference type="GeneID" id="36535827"/>
<comment type="caution">
    <text evidence="2">The sequence shown here is derived from an EMBL/GenBank/DDBJ whole genome shotgun (WGS) entry which is preliminary data.</text>
</comment>
<keyword evidence="3" id="KW-1185">Reference proteome</keyword>
<dbReference type="SUPFAM" id="SSF54373">
    <property type="entry name" value="FAD-linked reductases, C-terminal domain"/>
    <property type="match status" value="1"/>
</dbReference>
<dbReference type="Gene3D" id="3.50.50.60">
    <property type="entry name" value="FAD/NAD(P)-binding domain"/>
    <property type="match status" value="1"/>
</dbReference>
<dbReference type="Gene3D" id="3.30.9.10">
    <property type="entry name" value="D-Amino Acid Oxidase, subunit A, domain 2"/>
    <property type="match status" value="1"/>
</dbReference>
<protein>
    <submittedName>
        <fullName evidence="2">Putative FAD dependent oxidoreductase</fullName>
    </submittedName>
</protein>
<dbReference type="GO" id="GO:0005739">
    <property type="term" value="C:mitochondrion"/>
    <property type="evidence" value="ECO:0007669"/>
    <property type="project" value="TreeGrafter"/>
</dbReference>
<dbReference type="OMA" id="PIMGLSP"/>
<sequence length="469" mass="51098">MIRDTIALFDRTIAITPRTHGPQEVSSRAWHCHAPLGAQVPREVIIYIAYEVCGMASKVDHTSVSRPEYNLNTRMESSQTTYDIAIVGAGIVGSALAYFLSTTPQNDKRVALIDRAFSPLRGSTGHAQGIIGQLNESDVLTRLAIDSVNEYNKIPEGFHTVGGLEVATSLNGIDKLNARYDMARKAGLPAKLISPQQTAQMAPDLVKEDSLLALFFPSDGTANAARITSFYQEAAGARGVKFIESDAKQVQIIDGCVTGVITTAGLVKAKRVVIATGIWATQLCGIDVPIPVVPVAHPYMYGQHREPLPYNAPWVRWPEHHAYARDHGSFYGIGSYAHRPVREEPKEAATGDWRELFDATLAQARSLLPATTEWSAREKSNGIFAMTPDNMPLVGSVAPIGGLYMAAAVWVTHAAGAAKFLTQILRGEEVDENTKLRLNPVRFQGRSMEILTQESLNGYNDTTFSTAHN</sequence>
<dbReference type="SUPFAM" id="SSF51905">
    <property type="entry name" value="FAD/NAD(P)-binding domain"/>
    <property type="match status" value="1"/>
</dbReference>
<dbReference type="PANTHER" id="PTHR13847">
    <property type="entry name" value="SARCOSINE DEHYDROGENASE-RELATED"/>
    <property type="match status" value="1"/>
</dbReference>
<dbReference type="VEuPathDB" id="FungiDB:P174DRAFT_446101"/>
<organism evidence="2 3">
    <name type="scientific">Aspergillus novofumigatus (strain IBT 16806)</name>
    <dbReference type="NCBI Taxonomy" id="1392255"/>
    <lineage>
        <taxon>Eukaryota</taxon>
        <taxon>Fungi</taxon>
        <taxon>Dikarya</taxon>
        <taxon>Ascomycota</taxon>
        <taxon>Pezizomycotina</taxon>
        <taxon>Eurotiomycetes</taxon>
        <taxon>Eurotiomycetidae</taxon>
        <taxon>Eurotiales</taxon>
        <taxon>Aspergillaceae</taxon>
        <taxon>Aspergillus</taxon>
        <taxon>Aspergillus subgen. Fumigati</taxon>
    </lineage>
</organism>
<dbReference type="Proteomes" id="UP000234474">
    <property type="component" value="Unassembled WGS sequence"/>
</dbReference>
<dbReference type="STRING" id="1392255.A0A2I1BUJ8"/>
<evidence type="ECO:0000313" key="2">
    <source>
        <dbReference type="EMBL" id="PKX89036.1"/>
    </source>
</evidence>
<gene>
    <name evidence="2" type="ORF">P174DRAFT_446101</name>
</gene>
<dbReference type="PANTHER" id="PTHR13847:SF193">
    <property type="entry name" value="PYRUVATE DEHYDROGENASE PHOSPHATASE REGULATORY SUBUNIT, MITOCHONDRIAL"/>
    <property type="match status" value="1"/>
</dbReference>
<dbReference type="OrthoDB" id="498204at2759"/>